<dbReference type="SUPFAM" id="SSF46579">
    <property type="entry name" value="Prefoldin"/>
    <property type="match status" value="1"/>
</dbReference>
<dbReference type="Proteomes" id="UP000038010">
    <property type="component" value="Unassembled WGS sequence"/>
</dbReference>
<dbReference type="PANTHER" id="PTHR13303">
    <property type="entry name" value="PREFOLDIN SUBUNIT 2"/>
    <property type="match status" value="1"/>
</dbReference>
<dbReference type="InterPro" id="IPR009053">
    <property type="entry name" value="Prefoldin"/>
</dbReference>
<comment type="caution">
    <text evidence="4">The sequence shown here is derived from an EMBL/GenBank/DDBJ whole genome shotgun (WGS) entry which is preliminary data.</text>
</comment>
<comment type="similarity">
    <text evidence="1">Belongs to the prefoldin subunit beta family.</text>
</comment>
<dbReference type="GO" id="GO:0006457">
    <property type="term" value="P:protein folding"/>
    <property type="evidence" value="ECO:0007669"/>
    <property type="project" value="InterPro"/>
</dbReference>
<dbReference type="CDD" id="cd23163">
    <property type="entry name" value="Prefoldin_2"/>
    <property type="match status" value="1"/>
</dbReference>
<dbReference type="Gene3D" id="1.10.287.370">
    <property type="match status" value="1"/>
</dbReference>
<dbReference type="AlphaFoldDB" id="A0A0N1HLU6"/>
<dbReference type="VEuPathDB" id="FungiDB:AB675_4757"/>
<evidence type="ECO:0000313" key="5">
    <source>
        <dbReference type="Proteomes" id="UP000038010"/>
    </source>
</evidence>
<evidence type="ECO:0000256" key="1">
    <source>
        <dbReference type="ARBA" id="ARBA00008045"/>
    </source>
</evidence>
<accession>A0A0N1HLU6</accession>
<reference evidence="4 5" key="1">
    <citation type="submission" date="2015-06" db="EMBL/GenBank/DDBJ databases">
        <title>Draft genome of the ant-associated black yeast Phialophora attae CBS 131958.</title>
        <authorList>
            <person name="Moreno L.F."/>
            <person name="Stielow B.J."/>
            <person name="de Hoog S."/>
            <person name="Vicente V.A."/>
            <person name="Weiss V.A."/>
            <person name="de Vries M."/>
            <person name="Cruz L.M."/>
            <person name="Souza E.M."/>
        </authorList>
    </citation>
    <scope>NUCLEOTIDE SEQUENCE [LARGE SCALE GENOMIC DNA]</scope>
    <source>
        <strain evidence="4 5">CBS 131958</strain>
    </source>
</reference>
<dbReference type="InterPro" id="IPR002777">
    <property type="entry name" value="PFD_beta-like"/>
</dbReference>
<dbReference type="GO" id="GO:0051082">
    <property type="term" value="F:unfolded protein binding"/>
    <property type="evidence" value="ECO:0007669"/>
    <property type="project" value="InterPro"/>
</dbReference>
<dbReference type="EMBL" id="LFJN01000038">
    <property type="protein sequence ID" value="KPI35587.1"/>
    <property type="molecule type" value="Genomic_DNA"/>
</dbReference>
<evidence type="ECO:0000313" key="4">
    <source>
        <dbReference type="EMBL" id="KPI35587.1"/>
    </source>
</evidence>
<keyword evidence="5" id="KW-1185">Reference proteome</keyword>
<evidence type="ECO:0000256" key="2">
    <source>
        <dbReference type="ARBA" id="ARBA00023186"/>
    </source>
</evidence>
<dbReference type="InterPro" id="IPR027235">
    <property type="entry name" value="PFD2"/>
</dbReference>
<dbReference type="GeneID" id="28736796"/>
<dbReference type="OrthoDB" id="29646at2759"/>
<organism evidence="4 5">
    <name type="scientific">Cyphellophora attinorum</name>
    <dbReference type="NCBI Taxonomy" id="1664694"/>
    <lineage>
        <taxon>Eukaryota</taxon>
        <taxon>Fungi</taxon>
        <taxon>Dikarya</taxon>
        <taxon>Ascomycota</taxon>
        <taxon>Pezizomycotina</taxon>
        <taxon>Eurotiomycetes</taxon>
        <taxon>Chaetothyriomycetidae</taxon>
        <taxon>Chaetothyriales</taxon>
        <taxon>Cyphellophoraceae</taxon>
        <taxon>Cyphellophora</taxon>
    </lineage>
</organism>
<dbReference type="STRING" id="1664694.A0A0N1HLU6"/>
<dbReference type="RefSeq" id="XP_017995550.1">
    <property type="nucleotide sequence ID" value="XM_018144917.1"/>
</dbReference>
<evidence type="ECO:0000256" key="3">
    <source>
        <dbReference type="SAM" id="Coils"/>
    </source>
</evidence>
<proteinExistence type="inferred from homology"/>
<dbReference type="Pfam" id="PF01920">
    <property type="entry name" value="Prefoldin_2"/>
    <property type="match status" value="1"/>
</dbReference>
<dbReference type="GO" id="GO:0016272">
    <property type="term" value="C:prefoldin complex"/>
    <property type="evidence" value="ECO:0007669"/>
    <property type="project" value="InterPro"/>
</dbReference>
<dbReference type="FunFam" id="1.10.287.370:FF:000002">
    <property type="entry name" value="Prefoldin subunit 2"/>
    <property type="match status" value="1"/>
</dbReference>
<keyword evidence="2" id="KW-0143">Chaperone</keyword>
<feature type="coiled-coil region" evidence="3">
    <location>
        <begin position="11"/>
        <end position="45"/>
    </location>
</feature>
<protein>
    <submittedName>
        <fullName evidence="4">Putative prefoldin subunit 2</fullName>
    </submittedName>
</protein>
<gene>
    <name evidence="4" type="ORF">AB675_4757</name>
</gene>
<name>A0A0N1HLU6_9EURO</name>
<sequence length="203" mass="22615">MASGTDAMRKQQDLQTQYTNYKNTLQSLAQKVGEIEQEIDEHKLVTETLQPLPKDRKCFRLINGVLVERTIADVLPALNTNSDGLKQVLDELVKQYKGKQDEMDKWKAKEAQHTSRAELAVEYSATYALEVAKGVCARSQPHSGTSTDDLIFDDTLNKALYRHGTIGNLLRAAAKGRQGIVKLTQFSSDRRGFGTGSDLTVAW</sequence>
<keyword evidence="3" id="KW-0175">Coiled coil</keyword>